<dbReference type="EMBL" id="JAQYXP010000002">
    <property type="protein sequence ID" value="MEN3234754.1"/>
    <property type="molecule type" value="Genomic_DNA"/>
</dbReference>
<comment type="caution">
    <text evidence="1">The sequence shown here is derived from an EMBL/GenBank/DDBJ whole genome shotgun (WGS) entry which is preliminary data.</text>
</comment>
<name>A0ABU9ZTB3_9HYPH</name>
<organism evidence="1 3">
    <name type="scientific">Methylobacterium ajmalii</name>
    <dbReference type="NCBI Taxonomy" id="2738439"/>
    <lineage>
        <taxon>Bacteria</taxon>
        <taxon>Pseudomonadati</taxon>
        <taxon>Pseudomonadota</taxon>
        <taxon>Alphaproteobacteria</taxon>
        <taxon>Hyphomicrobiales</taxon>
        <taxon>Methylobacteriaceae</taxon>
        <taxon>Methylobacterium</taxon>
    </lineage>
</organism>
<dbReference type="RefSeq" id="WP_346013055.1">
    <property type="nucleotide sequence ID" value="NZ_JAQYXP010000002.1"/>
</dbReference>
<reference evidence="1" key="2">
    <citation type="submission" date="2023-02" db="EMBL/GenBank/DDBJ databases">
        <authorList>
            <person name="Hendrix J."/>
        </authorList>
    </citation>
    <scope>NUCLEOTIDE SEQUENCE</scope>
    <source>
        <strain evidence="1">NJH_HI04-1</strain>
    </source>
</reference>
<gene>
    <name evidence="1" type="ORF">PUR29_14225</name>
    <name evidence="2" type="ORF">PUR29_30980</name>
</gene>
<accession>A0ABU9ZTB3</accession>
<dbReference type="Proteomes" id="UP001407347">
    <property type="component" value="Unassembled WGS sequence"/>
</dbReference>
<proteinExistence type="predicted"/>
<keyword evidence="3" id="KW-1185">Reference proteome</keyword>
<evidence type="ECO:0000313" key="3">
    <source>
        <dbReference type="Proteomes" id="UP001407347"/>
    </source>
</evidence>
<evidence type="ECO:0000313" key="1">
    <source>
        <dbReference type="EMBL" id="MEN3234754.1"/>
    </source>
</evidence>
<protein>
    <submittedName>
        <fullName evidence="1">Uncharacterized protein</fullName>
    </submittedName>
</protein>
<reference evidence="1 3" key="1">
    <citation type="journal article" date="2023" name="PLoS ONE">
        <title>Complete genome assembly of Hawai'i environmental nontuberculous mycobacteria reveals unexpected co-isolation with methylobacteria.</title>
        <authorList>
            <person name="Hendrix J."/>
            <person name="Epperson L.E."/>
            <person name="Tong E.I."/>
            <person name="Chan Y.L."/>
            <person name="Hasan N.A."/>
            <person name="Dawrs S.N."/>
            <person name="Norton G.J."/>
            <person name="Virdi R."/>
            <person name="Crooks J.L."/>
            <person name="Chan E.D."/>
            <person name="Honda J.R."/>
            <person name="Strong M."/>
        </authorList>
    </citation>
    <scope>NUCLEOTIDE SEQUENCE [LARGE SCALE GENOMIC DNA]</scope>
    <source>
        <strain evidence="1 3">NJH_HI04-1</strain>
    </source>
</reference>
<evidence type="ECO:0000313" key="2">
    <source>
        <dbReference type="EMBL" id="MEN3237901.1"/>
    </source>
</evidence>
<dbReference type="EMBL" id="JAQYXP010000004">
    <property type="protein sequence ID" value="MEN3237901.1"/>
    <property type="molecule type" value="Genomic_DNA"/>
</dbReference>
<sequence>MSEKTTLLPGGYYLFQRRLDDMTCSLHMPDGLHIGNLRSEYAGDFTEVMRSVMAPEGYALVPRELTEGMLDAAVKGSCADVSYADVEELWPVLLDAALGAEPQSTS</sequence>